<evidence type="ECO:0000259" key="7">
    <source>
        <dbReference type="SMART" id="SM00235"/>
    </source>
</evidence>
<dbReference type="PANTHER" id="PTHR10201">
    <property type="entry name" value="MATRIX METALLOPROTEINASE"/>
    <property type="match status" value="1"/>
</dbReference>
<comment type="similarity">
    <text evidence="1">Belongs to the peptidase M10B family.</text>
</comment>
<evidence type="ECO:0000256" key="2">
    <source>
        <dbReference type="ARBA" id="ARBA00022670"/>
    </source>
</evidence>
<reference evidence="8 9" key="1">
    <citation type="submission" date="2023-04" db="EMBL/GenBank/DDBJ databases">
        <title>Marinoamorphus aggregata gen. nov., sp. Nov., isolate from tissue of brittle star Ophioplocus japonicus.</title>
        <authorList>
            <person name="Kawano K."/>
            <person name="Sawayama S."/>
            <person name="Nakagawa S."/>
        </authorList>
    </citation>
    <scope>NUCLEOTIDE SEQUENCE [LARGE SCALE GENOMIC DNA]</scope>
    <source>
        <strain evidence="8 9">NKW23</strain>
    </source>
</reference>
<feature type="domain" description="Peptidase metallopeptidase" evidence="7">
    <location>
        <begin position="63"/>
        <end position="220"/>
    </location>
</feature>
<dbReference type="InterPro" id="IPR024079">
    <property type="entry name" value="MetalloPept_cat_dom_sf"/>
</dbReference>
<feature type="region of interest" description="Disordered" evidence="6">
    <location>
        <begin position="260"/>
        <end position="279"/>
    </location>
</feature>
<evidence type="ECO:0000313" key="9">
    <source>
        <dbReference type="Proteomes" id="UP001239909"/>
    </source>
</evidence>
<dbReference type="PRINTS" id="PR00138">
    <property type="entry name" value="MATRIXIN"/>
</dbReference>
<dbReference type="RefSeq" id="WP_285670082.1">
    <property type="nucleotide sequence ID" value="NZ_BSYI01000003.1"/>
</dbReference>
<dbReference type="Pfam" id="PF00413">
    <property type="entry name" value="Peptidase_M10"/>
    <property type="match status" value="1"/>
</dbReference>
<sequence length="458" mass="47819">MCEFCSMQAGGCDFAPFAGLAAATSASANGDDGAPVTAGKWGDGGWGRPGGVITWSLGAAGIDIDNFPFNDLSFDPDAFFGFDMAEVVREALAIWSAAANIEFVQVADDGLASGVGTMGDIRVFLGAHSGRNIIGRAYYPTPLTAQGGDVLIANDSRLKGLFDGEPDYLLYLLLHEIGHALGLPHSADPEAVMYAQVPVGSIKTELSGIDIGEIRERYGLQDNAPMVYELPEARAELALLHSPAPLTVIGNARDNRISGSAADETIEGGAGDDTLSGGGGTDALIGGSGLDRVEVAGEYAADRLDFAGGLTLDGDRLEGVEWVDFEDGILALDIEGAELGAIYRLYTAAFGRAADDGILFWQTRRLDGMQHDEIARAFAESPEFAERYGAEPEAFVAALFGNVLGRGADPAGEAFWLAAIEAGTPAHAMLSAFADSPENRAATDPLLAEGLFFADIIA</sequence>
<proteinExistence type="inferred from homology"/>
<keyword evidence="9" id="KW-1185">Reference proteome</keyword>
<dbReference type="EMBL" id="BSYI01000003">
    <property type="protein sequence ID" value="GMG81426.1"/>
    <property type="molecule type" value="Genomic_DNA"/>
</dbReference>
<feature type="compositionally biased region" description="Gly residues" evidence="6">
    <location>
        <begin position="268"/>
        <end position="279"/>
    </location>
</feature>
<dbReference type="InterPro" id="IPR025282">
    <property type="entry name" value="DUF4214"/>
</dbReference>
<organism evidence="8 9">
    <name type="scientific">Paralimibaculum aggregatum</name>
    <dbReference type="NCBI Taxonomy" id="3036245"/>
    <lineage>
        <taxon>Bacteria</taxon>
        <taxon>Pseudomonadati</taxon>
        <taxon>Pseudomonadota</taxon>
        <taxon>Alphaproteobacteria</taxon>
        <taxon>Rhodobacterales</taxon>
        <taxon>Paracoccaceae</taxon>
        <taxon>Paralimibaculum</taxon>
    </lineage>
</organism>
<dbReference type="InterPro" id="IPR001343">
    <property type="entry name" value="Hemolysn_Ca-bd"/>
</dbReference>
<accession>A0ABQ6LLX7</accession>
<keyword evidence="5" id="KW-0862">Zinc</keyword>
<dbReference type="InterPro" id="IPR021190">
    <property type="entry name" value="Pept_M10A"/>
</dbReference>
<dbReference type="PROSITE" id="PS00330">
    <property type="entry name" value="HEMOLYSIN_CALCIUM"/>
    <property type="match status" value="1"/>
</dbReference>
<evidence type="ECO:0000256" key="3">
    <source>
        <dbReference type="ARBA" id="ARBA00022723"/>
    </source>
</evidence>
<dbReference type="Gene3D" id="2.150.10.10">
    <property type="entry name" value="Serralysin-like metalloprotease, C-terminal"/>
    <property type="match status" value="1"/>
</dbReference>
<dbReference type="InterPro" id="IPR011049">
    <property type="entry name" value="Serralysin-like_metalloprot_C"/>
</dbReference>
<dbReference type="Gene3D" id="3.40.390.10">
    <property type="entry name" value="Collagenase (Catalytic Domain)"/>
    <property type="match status" value="1"/>
</dbReference>
<dbReference type="InterPro" id="IPR001818">
    <property type="entry name" value="Pept_M10_metallopeptidase"/>
</dbReference>
<dbReference type="SMART" id="SM00235">
    <property type="entry name" value="ZnMc"/>
    <property type="match status" value="1"/>
</dbReference>
<dbReference type="Pfam" id="PF00353">
    <property type="entry name" value="HemolysinCabind"/>
    <property type="match status" value="1"/>
</dbReference>
<keyword evidence="3" id="KW-0479">Metal-binding</keyword>
<evidence type="ECO:0000256" key="1">
    <source>
        <dbReference type="ARBA" id="ARBA00009490"/>
    </source>
</evidence>
<evidence type="ECO:0000313" key="8">
    <source>
        <dbReference type="EMBL" id="GMG81426.1"/>
    </source>
</evidence>
<dbReference type="Proteomes" id="UP001239909">
    <property type="component" value="Unassembled WGS sequence"/>
</dbReference>
<dbReference type="SUPFAM" id="SSF51120">
    <property type="entry name" value="beta-Roll"/>
    <property type="match status" value="1"/>
</dbReference>
<dbReference type="PANTHER" id="PTHR10201:SF136">
    <property type="entry name" value="HEMOPEXIN"/>
    <property type="match status" value="1"/>
</dbReference>
<gene>
    <name evidence="8" type="ORF">LNKW23_06390</name>
</gene>
<dbReference type="InterPro" id="IPR006026">
    <property type="entry name" value="Peptidase_Metallo"/>
</dbReference>
<dbReference type="Pfam" id="PF13946">
    <property type="entry name" value="DUF4214"/>
    <property type="match status" value="1"/>
</dbReference>
<protein>
    <recommendedName>
        <fullName evidence="7">Peptidase metallopeptidase domain-containing protein</fullName>
    </recommendedName>
</protein>
<name>A0ABQ6LLX7_9RHOB</name>
<dbReference type="SUPFAM" id="SSF55486">
    <property type="entry name" value="Metalloproteases ('zincins'), catalytic domain"/>
    <property type="match status" value="1"/>
</dbReference>
<evidence type="ECO:0000256" key="5">
    <source>
        <dbReference type="ARBA" id="ARBA00022833"/>
    </source>
</evidence>
<evidence type="ECO:0000256" key="4">
    <source>
        <dbReference type="ARBA" id="ARBA00022801"/>
    </source>
</evidence>
<evidence type="ECO:0000256" key="6">
    <source>
        <dbReference type="SAM" id="MobiDB-lite"/>
    </source>
</evidence>
<keyword evidence="2" id="KW-0645">Protease</keyword>
<keyword evidence="4" id="KW-0378">Hydrolase</keyword>
<comment type="caution">
    <text evidence="8">The sequence shown here is derived from an EMBL/GenBank/DDBJ whole genome shotgun (WGS) entry which is preliminary data.</text>
</comment>
<dbReference type="InterPro" id="IPR018511">
    <property type="entry name" value="Hemolysin-typ_Ca-bd_CS"/>
</dbReference>
<dbReference type="PRINTS" id="PR00313">
    <property type="entry name" value="CABNDNGRPT"/>
</dbReference>